<dbReference type="Pfam" id="PF04244">
    <property type="entry name" value="DPRP"/>
    <property type="match status" value="1"/>
</dbReference>
<evidence type="ECO:0000313" key="1">
    <source>
        <dbReference type="EMBL" id="CAB4655180.1"/>
    </source>
</evidence>
<dbReference type="PANTHER" id="PTHR38657">
    <property type="entry name" value="SLR1343 PROTEIN"/>
    <property type="match status" value="1"/>
</dbReference>
<dbReference type="AlphaFoldDB" id="A0A6J6KZJ6"/>
<organism evidence="1">
    <name type="scientific">freshwater metagenome</name>
    <dbReference type="NCBI Taxonomy" id="449393"/>
    <lineage>
        <taxon>unclassified sequences</taxon>
        <taxon>metagenomes</taxon>
        <taxon>ecological metagenomes</taxon>
    </lineage>
</organism>
<name>A0A6J6KZJ6_9ZZZZ</name>
<dbReference type="Gene3D" id="3.40.50.620">
    <property type="entry name" value="HUPs"/>
    <property type="match status" value="1"/>
</dbReference>
<dbReference type="InterPro" id="IPR036134">
    <property type="entry name" value="Crypto/Photolyase_FAD-like_sf"/>
</dbReference>
<dbReference type="PANTHER" id="PTHR38657:SF1">
    <property type="entry name" value="SLR1343 PROTEIN"/>
    <property type="match status" value="1"/>
</dbReference>
<accession>A0A6J6KZJ6</accession>
<reference evidence="1" key="1">
    <citation type="submission" date="2020-05" db="EMBL/GenBank/DDBJ databases">
        <authorList>
            <person name="Chiriac C."/>
            <person name="Salcher M."/>
            <person name="Ghai R."/>
            <person name="Kavagutti S V."/>
        </authorList>
    </citation>
    <scope>NUCLEOTIDE SEQUENCE</scope>
</reference>
<dbReference type="InterPro" id="IPR052551">
    <property type="entry name" value="UV-DNA_repair_photolyase"/>
</dbReference>
<gene>
    <name evidence="1" type="ORF">UFOPK2243_00763</name>
</gene>
<dbReference type="Gene3D" id="1.25.40.80">
    <property type="match status" value="1"/>
</dbReference>
<dbReference type="EMBL" id="CAEZWL010000016">
    <property type="protein sequence ID" value="CAB4655180.1"/>
    <property type="molecule type" value="Genomic_DNA"/>
</dbReference>
<dbReference type="Gene3D" id="1.10.579.10">
    <property type="entry name" value="DNA Cyclobutane Dipyrimidine Photolyase, subunit A, domain 3"/>
    <property type="match status" value="1"/>
</dbReference>
<protein>
    <submittedName>
        <fullName evidence="1">Unannotated protein</fullName>
    </submittedName>
</protein>
<dbReference type="InterPro" id="IPR014729">
    <property type="entry name" value="Rossmann-like_a/b/a_fold"/>
</dbReference>
<proteinExistence type="predicted"/>
<dbReference type="Gene3D" id="1.10.10.1710">
    <property type="entry name" value="Deoxyribodipyrimidine photolyase-related"/>
    <property type="match status" value="1"/>
</dbReference>
<dbReference type="SUPFAM" id="SSF48173">
    <property type="entry name" value="Cryptochrome/photolyase FAD-binding domain"/>
    <property type="match status" value="1"/>
</dbReference>
<sequence length="490" mass="55410">MKRILYIAFDHLHRDFGVLKDADPRSDLIVLVESARMTTGRPWHLLRLHFLISSAQHFAQSLRAEGFTVEYVTSATTIDGLDQIRAQYGELPIVCAEPSSFKQSANLSAYGVTFIDNDFFLTPRPLFQSWASSQKSFLMENFYRGQRIRLGVLVEGNSPVGGAWNFDKENRLPPPKNYTWPPYLEFAPDDIDHSVAKQLGIDAPSTWATTRAGALKALENFIDNHFAEFGPYEDAMPTDNWALHHSLLSPYINNGLLHPSEVIEAAVAAFDSGAIPIASCEGFIRQIIGWREYVNGMYWFLGEDYRENNQLNANRPLLPLFTDPSKTSMNCVKSIVSDIQDRAWVHHIPRLMVLSNLALITGSNPQEFLDWMRENFVDASEWVMVPNVIGMGLHADGGAMMTKPYAAGGAYISRMSTFCKSCAYNPKLRVGDTACPFTTLYWDFLDRHREDFAKNHRMSQQLFGIKRLSDLPELKERAVEVLQGLDRGEI</sequence>
<dbReference type="InterPro" id="IPR007357">
    <property type="entry name" value="PhrB-like"/>
</dbReference>